<comment type="caution">
    <text evidence="1">The sequence shown here is derived from an EMBL/GenBank/DDBJ whole genome shotgun (WGS) entry which is preliminary data.</text>
</comment>
<evidence type="ECO:0000313" key="1">
    <source>
        <dbReference type="EMBL" id="MEQ2441844.1"/>
    </source>
</evidence>
<dbReference type="EMBL" id="JBBMFD010000064">
    <property type="protein sequence ID" value="MEQ2441844.1"/>
    <property type="molecule type" value="Genomic_DNA"/>
</dbReference>
<evidence type="ECO:0000313" key="2">
    <source>
        <dbReference type="Proteomes" id="UP001489509"/>
    </source>
</evidence>
<gene>
    <name evidence="1" type="ORF">WMO26_13545</name>
</gene>
<dbReference type="RefSeq" id="WP_349221149.1">
    <property type="nucleotide sequence ID" value="NZ_JBBMFD010000064.1"/>
</dbReference>
<name>A0ABV1E3H5_9FIRM</name>
<keyword evidence="2" id="KW-1185">Reference proteome</keyword>
<sequence length="102" mass="11784">MLGLRTQEGERFERFFELVQKEAKKQDSVFFMDAGDGRDFETATMEGEDLTGFLIPASQADAFHSRFQADSDFPHNTPEWADFFRFATWKQDGDKITIQFTG</sequence>
<organism evidence="1 2">
    <name type="scientific">Solibaculum intestinale</name>
    <dbReference type="NCBI Taxonomy" id="3133165"/>
    <lineage>
        <taxon>Bacteria</taxon>
        <taxon>Bacillati</taxon>
        <taxon>Bacillota</taxon>
        <taxon>Clostridia</taxon>
        <taxon>Eubacteriales</taxon>
        <taxon>Oscillospiraceae</taxon>
        <taxon>Solibaculum</taxon>
    </lineage>
</organism>
<reference evidence="1 2" key="1">
    <citation type="submission" date="2024-03" db="EMBL/GenBank/DDBJ databases">
        <title>Human intestinal bacterial collection.</title>
        <authorList>
            <person name="Pauvert C."/>
            <person name="Hitch T.C.A."/>
            <person name="Clavel T."/>
        </authorList>
    </citation>
    <scope>NUCLEOTIDE SEQUENCE [LARGE SCALE GENOMIC DNA]</scope>
    <source>
        <strain evidence="1 2">CLA-JM-H44</strain>
    </source>
</reference>
<dbReference type="Proteomes" id="UP001489509">
    <property type="component" value="Unassembled WGS sequence"/>
</dbReference>
<accession>A0ABV1E3H5</accession>
<protein>
    <submittedName>
        <fullName evidence="1">Uncharacterized protein</fullName>
    </submittedName>
</protein>
<proteinExistence type="predicted"/>